<gene>
    <name evidence="1" type="ORF">AAG570_005161</name>
</gene>
<protein>
    <submittedName>
        <fullName evidence="1">Uncharacterized protein</fullName>
    </submittedName>
</protein>
<reference evidence="1 2" key="1">
    <citation type="submission" date="2024-07" db="EMBL/GenBank/DDBJ databases">
        <title>Chromosome-level genome assembly of the water stick insect Ranatra chinensis (Heteroptera: Nepidae).</title>
        <authorList>
            <person name="Liu X."/>
        </authorList>
    </citation>
    <scope>NUCLEOTIDE SEQUENCE [LARGE SCALE GENOMIC DNA]</scope>
    <source>
        <strain evidence="1">Cailab_2021Rc</strain>
        <tissue evidence="1">Muscle</tissue>
    </source>
</reference>
<accession>A0ABD0YHZ0</accession>
<keyword evidence="2" id="KW-1185">Reference proteome</keyword>
<evidence type="ECO:0000313" key="1">
    <source>
        <dbReference type="EMBL" id="KAL1116689.1"/>
    </source>
</evidence>
<sequence>MLCRGLYAAPREVPVPVTVCSLQGRAVVRIKERSPRSLPPLPQGDKRCHAGSNPACKKIWRPVMLCRGLYAAPREVPVPVTVCSLQGRAVARIKERSPRSLPPLPQGDKRCHAGSNPACKKIWRPVMLCRGLYAAPREVPVPVTVCSLQGRAVARIKERSPRSLPPLPQGDKRCHAGSNPACKKISGGRLCCAVGSTLPPGKFPFLSQFVPFKEGPWPGLRSARRAASRPNLREINAATPGLTRLARRLFRPRDGPLARVRDAGSPWLQ</sequence>
<proteinExistence type="predicted"/>
<name>A0ABD0YHZ0_9HEMI</name>
<dbReference type="Proteomes" id="UP001558652">
    <property type="component" value="Unassembled WGS sequence"/>
</dbReference>
<evidence type="ECO:0000313" key="2">
    <source>
        <dbReference type="Proteomes" id="UP001558652"/>
    </source>
</evidence>
<dbReference type="AlphaFoldDB" id="A0ABD0YHZ0"/>
<comment type="caution">
    <text evidence="1">The sequence shown here is derived from an EMBL/GenBank/DDBJ whole genome shotgun (WGS) entry which is preliminary data.</text>
</comment>
<dbReference type="EMBL" id="JBFDAA010000017">
    <property type="protein sequence ID" value="KAL1116689.1"/>
    <property type="molecule type" value="Genomic_DNA"/>
</dbReference>
<organism evidence="1 2">
    <name type="scientific">Ranatra chinensis</name>
    <dbReference type="NCBI Taxonomy" id="642074"/>
    <lineage>
        <taxon>Eukaryota</taxon>
        <taxon>Metazoa</taxon>
        <taxon>Ecdysozoa</taxon>
        <taxon>Arthropoda</taxon>
        <taxon>Hexapoda</taxon>
        <taxon>Insecta</taxon>
        <taxon>Pterygota</taxon>
        <taxon>Neoptera</taxon>
        <taxon>Paraneoptera</taxon>
        <taxon>Hemiptera</taxon>
        <taxon>Heteroptera</taxon>
        <taxon>Panheteroptera</taxon>
        <taxon>Nepomorpha</taxon>
        <taxon>Nepidae</taxon>
        <taxon>Ranatrinae</taxon>
        <taxon>Ranatra</taxon>
    </lineage>
</organism>